<keyword evidence="2" id="KW-1185">Reference proteome</keyword>
<reference evidence="1 2" key="1">
    <citation type="submission" date="2016-10" db="EMBL/GenBank/DDBJ databases">
        <authorList>
            <person name="de Groot N.N."/>
        </authorList>
    </citation>
    <scope>NUCLEOTIDE SEQUENCE [LARGE SCALE GENOMIC DNA]</scope>
    <source>
        <strain>GEY</strain>
        <strain evidence="2">DSM 9560</strain>
    </source>
</reference>
<name>A0A1I2GLP5_9BACT</name>
<gene>
    <name evidence="1" type="ORF">SAMN04488541_101953</name>
</gene>
<organism evidence="1 2">
    <name type="scientific">Thermoflexibacter ruber</name>
    <dbReference type="NCBI Taxonomy" id="1003"/>
    <lineage>
        <taxon>Bacteria</taxon>
        <taxon>Pseudomonadati</taxon>
        <taxon>Bacteroidota</taxon>
        <taxon>Cytophagia</taxon>
        <taxon>Cytophagales</taxon>
        <taxon>Thermoflexibacteraceae</taxon>
        <taxon>Thermoflexibacter</taxon>
    </lineage>
</organism>
<evidence type="ECO:0000313" key="1">
    <source>
        <dbReference type="EMBL" id="SFF18854.1"/>
    </source>
</evidence>
<dbReference type="EMBL" id="FONY01000019">
    <property type="protein sequence ID" value="SFF18854.1"/>
    <property type="molecule type" value="Genomic_DNA"/>
</dbReference>
<protein>
    <submittedName>
        <fullName evidence="1">Uncharacterized protein</fullName>
    </submittedName>
</protein>
<evidence type="ECO:0000313" key="2">
    <source>
        <dbReference type="Proteomes" id="UP000199513"/>
    </source>
</evidence>
<dbReference type="Proteomes" id="UP000199513">
    <property type="component" value="Unassembled WGS sequence"/>
</dbReference>
<sequence>MNTQNNFLSLLYVMLCFLCFYVYACKEKSTSSSAEVSTNDSAATVINAAENDDFEGFIVSEPALVIIEPTPEEKAKEEENLSEEEQEVVGDDTGYYQMLIMDYCEGKGLKTIHTESKKIKFIKKDGSTFVYTTDNPYLTYLIFNGKKNPVHIESPAAFSNEEYDAYLDSK</sequence>
<dbReference type="AlphaFoldDB" id="A0A1I2GLP5"/>
<proteinExistence type="predicted"/>
<accession>A0A1I2GLP5</accession>
<dbReference type="RefSeq" id="WP_143090903.1">
    <property type="nucleotide sequence ID" value="NZ_FONY01000019.1"/>
</dbReference>
<dbReference type="STRING" id="1003.SAMN04488541_101953"/>